<dbReference type="AlphaFoldDB" id="A0A3M9MPA7"/>
<keyword evidence="2" id="KW-1185">Reference proteome</keyword>
<organism evidence="1 2">
    <name type="scientific">Rufibacter immobilis</name>
    <dbReference type="NCBI Taxonomy" id="1348778"/>
    <lineage>
        <taxon>Bacteria</taxon>
        <taxon>Pseudomonadati</taxon>
        <taxon>Bacteroidota</taxon>
        <taxon>Cytophagia</taxon>
        <taxon>Cytophagales</taxon>
        <taxon>Hymenobacteraceae</taxon>
        <taxon>Rufibacter</taxon>
    </lineage>
</organism>
<evidence type="ECO:0000313" key="2">
    <source>
        <dbReference type="Proteomes" id="UP000271010"/>
    </source>
</evidence>
<gene>
    <name evidence="1" type="ORF">EFA69_14620</name>
</gene>
<dbReference type="Proteomes" id="UP000271010">
    <property type="component" value="Unassembled WGS sequence"/>
</dbReference>
<protein>
    <submittedName>
        <fullName evidence="1">Uncharacterized protein</fullName>
    </submittedName>
</protein>
<comment type="caution">
    <text evidence="1">The sequence shown here is derived from an EMBL/GenBank/DDBJ whole genome shotgun (WGS) entry which is preliminary data.</text>
</comment>
<reference evidence="1 2" key="1">
    <citation type="submission" date="2018-11" db="EMBL/GenBank/DDBJ databases">
        <title>Rufibacter latericius sp. nov., isolated from water in Baiyang Lake.</title>
        <authorList>
            <person name="Yang Y."/>
        </authorList>
    </citation>
    <scope>NUCLEOTIDE SEQUENCE [LARGE SCALE GENOMIC DNA]</scope>
    <source>
        <strain evidence="1 2">MCC P1</strain>
    </source>
</reference>
<accession>A0A3M9MPA7</accession>
<proteinExistence type="predicted"/>
<evidence type="ECO:0000313" key="1">
    <source>
        <dbReference type="EMBL" id="RNI27370.1"/>
    </source>
</evidence>
<sequence>MRNEFKSIKAYKRTWCKLDYVRDFMRCMGYRLTKSECLDLGINLILKGCKSHLEKIKKEDDVK</sequence>
<name>A0A3M9MPA7_9BACT</name>
<dbReference type="EMBL" id="RJJE01000017">
    <property type="protein sequence ID" value="RNI27370.1"/>
    <property type="molecule type" value="Genomic_DNA"/>
</dbReference>